<dbReference type="RefSeq" id="WP_190918008.1">
    <property type="nucleotide sequence ID" value="NZ_JACXIZ010000020.1"/>
</dbReference>
<gene>
    <name evidence="4" type="ORF">IDH44_12150</name>
</gene>
<evidence type="ECO:0000313" key="4">
    <source>
        <dbReference type="EMBL" id="MBD2845947.1"/>
    </source>
</evidence>
<name>A0A927BTE3_9BACL</name>
<protein>
    <submittedName>
        <fullName evidence="4">Sulfatase-like hydrolase/transferase</fullName>
    </submittedName>
</protein>
<dbReference type="PANTHER" id="PTHR45953:SF1">
    <property type="entry name" value="IDURONATE 2-SULFATASE"/>
    <property type="match status" value="1"/>
</dbReference>
<dbReference type="InterPro" id="IPR000917">
    <property type="entry name" value="Sulfatase_N"/>
</dbReference>
<dbReference type="Proteomes" id="UP000621560">
    <property type="component" value="Unassembled WGS sequence"/>
</dbReference>
<dbReference type="GO" id="GO:0008484">
    <property type="term" value="F:sulfuric ester hydrolase activity"/>
    <property type="evidence" value="ECO:0007669"/>
    <property type="project" value="TreeGrafter"/>
</dbReference>
<dbReference type="GO" id="GO:0005737">
    <property type="term" value="C:cytoplasm"/>
    <property type="evidence" value="ECO:0007669"/>
    <property type="project" value="TreeGrafter"/>
</dbReference>
<sequence>MSKPHIVVIMADQLRYDALGAHTPHLSALAAQSVTLDRAYCASPLCLPARGAFFTGRYPSATGCLINPWEPSEQRHGHVRAGTPSLYSLLEGDWDSWHTGKQHLLLEDRPDKRDDARTHWLSLAGNYDRHLREHGKRKPGGPAFQGIVPEMARGTRTRAMRYSIPMTGIYEEGFAHFFDGYIANRTIEALRDRDTSKPLLLNAMFVAPHPPLEVPEPWYSRVREARLPDNVGVWAEGQSPLQLYNLPGFVGSRYTREDWARIWPVYLGLVSLLDDCVGMIIEELKRQGIYDETLIVFTSDHGEMLGSHGLWQKMCMYEESVRTPLWFKFPASAGLAPRRVAQPASAIDVLPTICDYAGVPAPAGLDGHSLMPLLRGEPAEARDIFIQYDGNGARGNFQRCILDERYKLIVDLFKDELYIELYDASGGDPQEMTNLSLEPDKGPIIELMLAELREHMAATGDLLHLPEAAYETFVQRYGA</sequence>
<dbReference type="GO" id="GO:0046872">
    <property type="term" value="F:metal ion binding"/>
    <property type="evidence" value="ECO:0007669"/>
    <property type="project" value="UniProtKB-KW"/>
</dbReference>
<dbReference type="InterPro" id="IPR017850">
    <property type="entry name" value="Alkaline_phosphatase_core_sf"/>
</dbReference>
<evidence type="ECO:0000259" key="3">
    <source>
        <dbReference type="Pfam" id="PF00884"/>
    </source>
</evidence>
<accession>A0A927BTE3</accession>
<keyword evidence="1" id="KW-0479">Metal-binding</keyword>
<keyword evidence="5" id="KW-1185">Reference proteome</keyword>
<evidence type="ECO:0000256" key="1">
    <source>
        <dbReference type="ARBA" id="ARBA00022723"/>
    </source>
</evidence>
<dbReference type="SUPFAM" id="SSF53649">
    <property type="entry name" value="Alkaline phosphatase-like"/>
    <property type="match status" value="1"/>
</dbReference>
<feature type="domain" description="Sulfatase N-terminal" evidence="3">
    <location>
        <begin position="4"/>
        <end position="359"/>
    </location>
</feature>
<dbReference type="Gene3D" id="3.40.720.10">
    <property type="entry name" value="Alkaline Phosphatase, subunit A"/>
    <property type="match status" value="1"/>
</dbReference>
<dbReference type="PANTHER" id="PTHR45953">
    <property type="entry name" value="IDURONATE 2-SULFATASE"/>
    <property type="match status" value="1"/>
</dbReference>
<reference evidence="4" key="1">
    <citation type="submission" date="2020-09" db="EMBL/GenBank/DDBJ databases">
        <title>A novel bacterium of genus Paenibacillus, isolated from South China Sea.</title>
        <authorList>
            <person name="Huang H."/>
            <person name="Mo K."/>
            <person name="Hu Y."/>
        </authorList>
    </citation>
    <scope>NUCLEOTIDE SEQUENCE</scope>
    <source>
        <strain evidence="4">IB182496</strain>
    </source>
</reference>
<dbReference type="AlphaFoldDB" id="A0A927BTE3"/>
<keyword evidence="2 4" id="KW-0378">Hydrolase</keyword>
<dbReference type="EMBL" id="JACXIZ010000020">
    <property type="protein sequence ID" value="MBD2845947.1"/>
    <property type="molecule type" value="Genomic_DNA"/>
</dbReference>
<organism evidence="4 5">
    <name type="scientific">Paenibacillus sabuli</name>
    <dbReference type="NCBI Taxonomy" id="2772509"/>
    <lineage>
        <taxon>Bacteria</taxon>
        <taxon>Bacillati</taxon>
        <taxon>Bacillota</taxon>
        <taxon>Bacilli</taxon>
        <taxon>Bacillales</taxon>
        <taxon>Paenibacillaceae</taxon>
        <taxon>Paenibacillus</taxon>
    </lineage>
</organism>
<dbReference type="Pfam" id="PF00884">
    <property type="entry name" value="Sulfatase"/>
    <property type="match status" value="1"/>
</dbReference>
<proteinExistence type="predicted"/>
<evidence type="ECO:0000313" key="5">
    <source>
        <dbReference type="Proteomes" id="UP000621560"/>
    </source>
</evidence>
<comment type="caution">
    <text evidence="4">The sequence shown here is derived from an EMBL/GenBank/DDBJ whole genome shotgun (WGS) entry which is preliminary data.</text>
</comment>
<evidence type="ECO:0000256" key="2">
    <source>
        <dbReference type="ARBA" id="ARBA00022801"/>
    </source>
</evidence>